<organism evidence="1 2">
    <name type="scientific">Nocardioides albertanoniae</name>
    <dbReference type="NCBI Taxonomy" id="1175486"/>
    <lineage>
        <taxon>Bacteria</taxon>
        <taxon>Bacillati</taxon>
        <taxon>Actinomycetota</taxon>
        <taxon>Actinomycetes</taxon>
        <taxon>Propionibacteriales</taxon>
        <taxon>Nocardioidaceae</taxon>
        <taxon>Nocardioides</taxon>
    </lineage>
</organism>
<dbReference type="EMBL" id="VFOV01000001">
    <property type="protein sequence ID" value="TQL68850.1"/>
    <property type="molecule type" value="Genomic_DNA"/>
</dbReference>
<dbReference type="AlphaFoldDB" id="A0A543A8M0"/>
<reference evidence="1 2" key="1">
    <citation type="submission" date="2019-06" db="EMBL/GenBank/DDBJ databases">
        <title>Sequencing the genomes of 1000 actinobacteria strains.</title>
        <authorList>
            <person name="Klenk H.-P."/>
        </authorList>
    </citation>
    <scope>NUCLEOTIDE SEQUENCE [LARGE SCALE GENOMIC DNA]</scope>
    <source>
        <strain evidence="1 2">DSM 25218</strain>
    </source>
</reference>
<keyword evidence="2" id="KW-1185">Reference proteome</keyword>
<name>A0A543A8M0_9ACTN</name>
<gene>
    <name evidence="1" type="ORF">FB381_2749</name>
</gene>
<proteinExistence type="predicted"/>
<dbReference type="RefSeq" id="WP_141780784.1">
    <property type="nucleotide sequence ID" value="NZ_VFOV01000001.1"/>
</dbReference>
<protein>
    <submittedName>
        <fullName evidence="1">Uncharacterized protein</fullName>
    </submittedName>
</protein>
<accession>A0A543A8M0</accession>
<dbReference type="OrthoDB" id="3577809at2"/>
<dbReference type="Proteomes" id="UP000320209">
    <property type="component" value="Unassembled WGS sequence"/>
</dbReference>
<sequence>MALTRIAVSNDCNGGNCPSVHTTDDPSVVVVQGIKLEDATRTELVGMPDHEDAVTIPTEVILQAARALEGRA</sequence>
<evidence type="ECO:0000313" key="1">
    <source>
        <dbReference type="EMBL" id="TQL68850.1"/>
    </source>
</evidence>
<evidence type="ECO:0000313" key="2">
    <source>
        <dbReference type="Proteomes" id="UP000320209"/>
    </source>
</evidence>
<comment type="caution">
    <text evidence="1">The sequence shown here is derived from an EMBL/GenBank/DDBJ whole genome shotgun (WGS) entry which is preliminary data.</text>
</comment>